<dbReference type="EMBL" id="HBGB01039504">
    <property type="protein sequence ID" value="CAD9068175.1"/>
    <property type="molecule type" value="Transcribed_RNA"/>
</dbReference>
<name>A0A6U4GSV8_9ALVE</name>
<gene>
    <name evidence="1" type="ORF">VBRA1451_LOCUS23249</name>
    <name evidence="2" type="ORF">VBRA1451_LOCUS23250</name>
</gene>
<dbReference type="EMBL" id="HBGB01039505">
    <property type="protein sequence ID" value="CAD9068176.1"/>
    <property type="molecule type" value="Transcribed_RNA"/>
</dbReference>
<sequence>MRNTTCAGRKQECARQCVWIHTHTHRLMRLSVCQVDKPGHHVSHVRSSPPLSHAHAKLSSVTALLPTHALSQSVRLIGQKAREGCVPSIGWMCVCVCVCE</sequence>
<evidence type="ECO:0000313" key="1">
    <source>
        <dbReference type="EMBL" id="CAD9068175.1"/>
    </source>
</evidence>
<organism evidence="1">
    <name type="scientific">Vitrella brassicaformis</name>
    <dbReference type="NCBI Taxonomy" id="1169539"/>
    <lineage>
        <taxon>Eukaryota</taxon>
        <taxon>Sar</taxon>
        <taxon>Alveolata</taxon>
        <taxon>Colpodellida</taxon>
        <taxon>Vitrellaceae</taxon>
        <taxon>Vitrella</taxon>
    </lineage>
</organism>
<reference evidence="1" key="1">
    <citation type="submission" date="2021-01" db="EMBL/GenBank/DDBJ databases">
        <authorList>
            <person name="Corre E."/>
            <person name="Pelletier E."/>
            <person name="Niang G."/>
            <person name="Scheremetjew M."/>
            <person name="Finn R."/>
            <person name="Kale V."/>
            <person name="Holt S."/>
            <person name="Cochrane G."/>
            <person name="Meng A."/>
            <person name="Brown T."/>
            <person name="Cohen L."/>
        </authorList>
    </citation>
    <scope>NUCLEOTIDE SEQUENCE</scope>
    <source>
        <strain evidence="1">CCMP3346</strain>
    </source>
</reference>
<evidence type="ECO:0000313" key="2">
    <source>
        <dbReference type="EMBL" id="CAD9068176.1"/>
    </source>
</evidence>
<proteinExistence type="predicted"/>
<protein>
    <submittedName>
        <fullName evidence="1">Uncharacterized protein</fullName>
    </submittedName>
</protein>
<accession>A0A6U4GSV8</accession>
<dbReference type="AlphaFoldDB" id="A0A6U4GSV8"/>